<dbReference type="SUPFAM" id="SSF53335">
    <property type="entry name" value="S-adenosyl-L-methionine-dependent methyltransferases"/>
    <property type="match status" value="1"/>
</dbReference>
<reference evidence="8" key="1">
    <citation type="submission" date="2020-11" db="EMBL/GenBank/DDBJ databases">
        <authorList>
            <person name="Tran Van P."/>
        </authorList>
    </citation>
    <scope>NUCLEOTIDE SEQUENCE</scope>
</reference>
<gene>
    <name evidence="8" type="ORF">TDIB3V08_LOCUS4796</name>
</gene>
<dbReference type="EMBL" id="OA566223">
    <property type="protein sequence ID" value="CAD7198517.1"/>
    <property type="molecule type" value="Genomic_DNA"/>
</dbReference>
<dbReference type="PANTHER" id="PTHR46098:SF1">
    <property type="entry name" value="TRNA (CYTOSINE(38)-C(5))-METHYLTRANSFERASE"/>
    <property type="match status" value="1"/>
</dbReference>
<dbReference type="Gene3D" id="3.90.120.10">
    <property type="entry name" value="DNA Methylase, subunit A, domain 2"/>
    <property type="match status" value="1"/>
</dbReference>
<evidence type="ECO:0000313" key="8">
    <source>
        <dbReference type="EMBL" id="CAD7198517.1"/>
    </source>
</evidence>
<dbReference type="Pfam" id="PF00145">
    <property type="entry name" value="DNA_methylase"/>
    <property type="match status" value="2"/>
</dbReference>
<comment type="similarity">
    <text evidence="7">Belongs to the class I-like SAM-binding methyltransferase superfamily. C5-methyltransferase family.</text>
</comment>
<dbReference type="InterPro" id="IPR050750">
    <property type="entry name" value="C5-MTase"/>
</dbReference>
<proteinExistence type="inferred from homology"/>
<evidence type="ECO:0000256" key="4">
    <source>
        <dbReference type="ARBA" id="ARBA00039081"/>
    </source>
</evidence>
<keyword evidence="2 7" id="KW-0808">Transferase</keyword>
<dbReference type="EC" id="2.1.1.204" evidence="4"/>
<feature type="active site" evidence="7">
    <location>
        <position position="70"/>
    </location>
</feature>
<dbReference type="InterPro" id="IPR029063">
    <property type="entry name" value="SAM-dependent_MTases_sf"/>
</dbReference>
<dbReference type="PROSITE" id="PS51679">
    <property type="entry name" value="SAM_MT_C5"/>
    <property type="match status" value="1"/>
</dbReference>
<organism evidence="8">
    <name type="scientific">Timema douglasi</name>
    <name type="common">Walking stick</name>
    <dbReference type="NCBI Taxonomy" id="61478"/>
    <lineage>
        <taxon>Eukaryota</taxon>
        <taxon>Metazoa</taxon>
        <taxon>Ecdysozoa</taxon>
        <taxon>Arthropoda</taxon>
        <taxon>Hexapoda</taxon>
        <taxon>Insecta</taxon>
        <taxon>Pterygota</taxon>
        <taxon>Neoptera</taxon>
        <taxon>Polyneoptera</taxon>
        <taxon>Phasmatodea</taxon>
        <taxon>Timematodea</taxon>
        <taxon>Timematoidea</taxon>
        <taxon>Timematidae</taxon>
        <taxon>Timema</taxon>
    </lineage>
</organism>
<accession>A0A7R8VJE9</accession>
<evidence type="ECO:0000256" key="5">
    <source>
        <dbReference type="ARBA" id="ARBA00039681"/>
    </source>
</evidence>
<dbReference type="GO" id="GO:0008168">
    <property type="term" value="F:methyltransferase activity"/>
    <property type="evidence" value="ECO:0007669"/>
    <property type="project" value="UniProtKB-KW"/>
</dbReference>
<dbReference type="GO" id="GO:0005634">
    <property type="term" value="C:nucleus"/>
    <property type="evidence" value="ECO:0007669"/>
    <property type="project" value="TreeGrafter"/>
</dbReference>
<dbReference type="Gene3D" id="3.40.50.150">
    <property type="entry name" value="Vaccinia Virus protein VP39"/>
    <property type="match status" value="1"/>
</dbReference>
<evidence type="ECO:0000256" key="6">
    <source>
        <dbReference type="ARBA" id="ARBA00042810"/>
    </source>
</evidence>
<dbReference type="AlphaFoldDB" id="A0A7R8VJE9"/>
<evidence type="ECO:0000256" key="7">
    <source>
        <dbReference type="PROSITE-ProRule" id="PRU01016"/>
    </source>
</evidence>
<evidence type="ECO:0000256" key="3">
    <source>
        <dbReference type="ARBA" id="ARBA00022691"/>
    </source>
</evidence>
<dbReference type="PANTHER" id="PTHR46098">
    <property type="entry name" value="TRNA (CYTOSINE(38)-C(5))-METHYLTRANSFERASE"/>
    <property type="match status" value="1"/>
</dbReference>
<name>A0A7R8VJE9_TIMDO</name>
<sequence>MPKVPSTNSVSVESGVDVEVVAAADINTLANHVYRHNFPGTRLIQRNIQSLTVQEVDDMTVEMIVMSPPCQPFTRSWESNLGQQTGAPTWCYTSRGPSARLTNAHPTLAWRLLKCYRVGLKKDVSDVRTCSLLHVLALLPDLKDSFRYLLVENVRGFESSQARDHIVSTLDRIDFSYQEFMLSPSQFSIPNTRRRYYLVAKRRPLAFCFENTRSLSTELPFSLHDSSSESVSVSNLLSTLNLKHRSLVDQHNIDESPCYPVDQILETGQSEEHMAQFLVPDKVLGKHVKLLDIVGPSSTRSCCFTKAYTHYVEGTGSVLSPAGAHAAGRELEPGTKQQVERLRTLQLRYFTDREIARLMGFPEVFTFPQDVSRKQKYRLLGNSVNVHVVALLILLLVSEAER</sequence>
<dbReference type="InterPro" id="IPR001525">
    <property type="entry name" value="C5_MeTfrase"/>
</dbReference>
<keyword evidence="3 7" id="KW-0949">S-adenosyl-L-methionine</keyword>
<evidence type="ECO:0000256" key="2">
    <source>
        <dbReference type="ARBA" id="ARBA00022679"/>
    </source>
</evidence>
<evidence type="ECO:0000256" key="1">
    <source>
        <dbReference type="ARBA" id="ARBA00022603"/>
    </source>
</evidence>
<protein>
    <recommendedName>
        <fullName evidence="5">tRNA (cytosine(38)-C(5))-methyltransferase</fullName>
        <ecNumber evidence="4">2.1.1.204</ecNumber>
    </recommendedName>
    <alternativeName>
        <fullName evidence="6">DNA (cytosine-5)-methyltransferase-like protein 2</fullName>
    </alternativeName>
</protein>
<dbReference type="GO" id="GO:0032259">
    <property type="term" value="P:methylation"/>
    <property type="evidence" value="ECO:0007669"/>
    <property type="project" value="UniProtKB-KW"/>
</dbReference>
<dbReference type="PROSITE" id="PS00095">
    <property type="entry name" value="C5_MTASE_2"/>
    <property type="match status" value="1"/>
</dbReference>
<dbReference type="InterPro" id="IPR031303">
    <property type="entry name" value="C5_meth_CS"/>
</dbReference>
<keyword evidence="1 7" id="KW-0489">Methyltransferase</keyword>